<gene>
    <name evidence="1" type="ORF">FHP29_13935</name>
</gene>
<dbReference type="Proteomes" id="UP000313231">
    <property type="component" value="Unassembled WGS sequence"/>
</dbReference>
<dbReference type="Gene3D" id="3.30.70.20">
    <property type="match status" value="1"/>
</dbReference>
<keyword evidence="2" id="KW-1185">Reference proteome</keyword>
<reference evidence="1 2" key="1">
    <citation type="journal article" date="2016" name="Int. J. Syst. Evol. Microbiol.">
        <title>Nocardioides albidus sp. nov., an actinobacterium isolated from garden soil.</title>
        <authorList>
            <person name="Singh H."/>
            <person name="Du J."/>
            <person name="Trinh H."/>
            <person name="Won K."/>
            <person name="Yang J.E."/>
            <person name="Yin C."/>
            <person name="Kook M."/>
            <person name="Yi T.H."/>
        </authorList>
    </citation>
    <scope>NUCLEOTIDE SEQUENCE [LARGE SCALE GENOMIC DNA]</scope>
    <source>
        <strain evidence="1 2">CCTCC AB 2015297</strain>
    </source>
</reference>
<evidence type="ECO:0000313" key="1">
    <source>
        <dbReference type="EMBL" id="TNM38364.1"/>
    </source>
</evidence>
<dbReference type="OrthoDB" id="4741951at2"/>
<dbReference type="EMBL" id="VDMP01000025">
    <property type="protein sequence ID" value="TNM38364.1"/>
    <property type="molecule type" value="Genomic_DNA"/>
</dbReference>
<proteinExistence type="predicted"/>
<evidence type="ECO:0000313" key="2">
    <source>
        <dbReference type="Proteomes" id="UP000313231"/>
    </source>
</evidence>
<protein>
    <submittedName>
        <fullName evidence="1">Ferredoxin</fullName>
    </submittedName>
</protein>
<dbReference type="Pfam" id="PF13459">
    <property type="entry name" value="Fer4_15"/>
    <property type="match status" value="1"/>
</dbReference>
<comment type="caution">
    <text evidence="1">The sequence shown here is derived from an EMBL/GenBank/DDBJ whole genome shotgun (WGS) entry which is preliminary data.</text>
</comment>
<accession>A0A5C4VQZ7</accession>
<dbReference type="AlphaFoldDB" id="A0A5C4VQZ7"/>
<sequence length="73" mass="8124">MRFVVDLRACQDHGHCAFTSSAFPLDKRGKLSLRQGGLKEFRSEPLPDVMRDELEEAMFACPAQAIELVGDDA</sequence>
<dbReference type="RefSeq" id="WP_139623478.1">
    <property type="nucleotide sequence ID" value="NZ_VDMP01000025.1"/>
</dbReference>
<organism evidence="1 2">
    <name type="scientific">Nocardioides albidus</name>
    <dbReference type="NCBI Taxonomy" id="1517589"/>
    <lineage>
        <taxon>Bacteria</taxon>
        <taxon>Bacillati</taxon>
        <taxon>Actinomycetota</taxon>
        <taxon>Actinomycetes</taxon>
        <taxon>Propionibacteriales</taxon>
        <taxon>Nocardioidaceae</taxon>
        <taxon>Nocardioides</taxon>
    </lineage>
</organism>
<name>A0A5C4VQZ7_9ACTN</name>